<protein>
    <submittedName>
        <fullName evidence="4">Uncharacterized protein</fullName>
    </submittedName>
</protein>
<gene>
    <name evidence="4" type="ORF">D9613_009403</name>
</gene>
<accession>A0A8H4R4S0</accession>
<dbReference type="SUPFAM" id="SSF53933">
    <property type="entry name" value="Microbial ribonucleases"/>
    <property type="match status" value="1"/>
</dbReference>
<keyword evidence="3" id="KW-0732">Signal</keyword>
<dbReference type="GO" id="GO:0016787">
    <property type="term" value="F:hydrolase activity"/>
    <property type="evidence" value="ECO:0007669"/>
    <property type="project" value="UniProtKB-KW"/>
</dbReference>
<dbReference type="Gene3D" id="3.10.450.30">
    <property type="entry name" value="Microbial ribonucleases"/>
    <property type="match status" value="1"/>
</dbReference>
<name>A0A8H4R4S0_9AGAR</name>
<comment type="caution">
    <text evidence="4">The sequence shown here is derived from an EMBL/GenBank/DDBJ whole genome shotgun (WGS) entry which is preliminary data.</text>
</comment>
<evidence type="ECO:0000313" key="5">
    <source>
        <dbReference type="Proteomes" id="UP000521872"/>
    </source>
</evidence>
<sequence length="103" mass="10960">MKQFFAICLIALNAFSLAYASSCTCSGKRTYDDVAAAIKGTKSKYFGNGEGFKFALCPGGPFEEFVLSNSNADRAIFSGGKFCGCVTHEGAQRANGFALCRND</sequence>
<dbReference type="InterPro" id="IPR000026">
    <property type="entry name" value="N1-like"/>
</dbReference>
<dbReference type="Proteomes" id="UP000521872">
    <property type="component" value="Unassembled WGS sequence"/>
</dbReference>
<evidence type="ECO:0000256" key="1">
    <source>
        <dbReference type="ARBA" id="ARBA00022722"/>
    </source>
</evidence>
<keyword evidence="2" id="KW-0378">Hydrolase</keyword>
<keyword evidence="5" id="KW-1185">Reference proteome</keyword>
<feature type="chain" id="PRO_5034916671" evidence="3">
    <location>
        <begin position="21"/>
        <end position="103"/>
    </location>
</feature>
<dbReference type="OrthoDB" id="5425539at2759"/>
<proteinExistence type="predicted"/>
<reference evidence="4 5" key="1">
    <citation type="submission" date="2019-12" db="EMBL/GenBank/DDBJ databases">
        <authorList>
            <person name="Floudas D."/>
            <person name="Bentzer J."/>
            <person name="Ahren D."/>
            <person name="Johansson T."/>
            <person name="Persson P."/>
            <person name="Tunlid A."/>
        </authorList>
    </citation>
    <scope>NUCLEOTIDE SEQUENCE [LARGE SCALE GENOMIC DNA]</scope>
    <source>
        <strain evidence="4 5">CBS 102.39</strain>
    </source>
</reference>
<evidence type="ECO:0000256" key="2">
    <source>
        <dbReference type="ARBA" id="ARBA00022801"/>
    </source>
</evidence>
<dbReference type="GO" id="GO:0004521">
    <property type="term" value="F:RNA endonuclease activity"/>
    <property type="evidence" value="ECO:0007669"/>
    <property type="project" value="InterPro"/>
</dbReference>
<dbReference type="GO" id="GO:0003723">
    <property type="term" value="F:RNA binding"/>
    <property type="evidence" value="ECO:0007669"/>
    <property type="project" value="InterPro"/>
</dbReference>
<keyword evidence="1" id="KW-0540">Nuclease</keyword>
<feature type="signal peptide" evidence="3">
    <location>
        <begin position="1"/>
        <end position="20"/>
    </location>
</feature>
<evidence type="ECO:0000313" key="4">
    <source>
        <dbReference type="EMBL" id="KAF4622150.1"/>
    </source>
</evidence>
<evidence type="ECO:0000256" key="3">
    <source>
        <dbReference type="SAM" id="SignalP"/>
    </source>
</evidence>
<dbReference type="AlphaFoldDB" id="A0A8H4R4S0"/>
<dbReference type="EMBL" id="JAACJL010000002">
    <property type="protein sequence ID" value="KAF4622150.1"/>
    <property type="molecule type" value="Genomic_DNA"/>
</dbReference>
<dbReference type="InterPro" id="IPR016191">
    <property type="entry name" value="Ribonuclease/ribotoxin"/>
</dbReference>
<organism evidence="4 5">
    <name type="scientific">Agrocybe pediades</name>
    <dbReference type="NCBI Taxonomy" id="84607"/>
    <lineage>
        <taxon>Eukaryota</taxon>
        <taxon>Fungi</taxon>
        <taxon>Dikarya</taxon>
        <taxon>Basidiomycota</taxon>
        <taxon>Agaricomycotina</taxon>
        <taxon>Agaricomycetes</taxon>
        <taxon>Agaricomycetidae</taxon>
        <taxon>Agaricales</taxon>
        <taxon>Agaricineae</taxon>
        <taxon>Strophariaceae</taxon>
        <taxon>Agrocybe</taxon>
    </lineage>
</organism>
<dbReference type="Pfam" id="PF00545">
    <property type="entry name" value="Ribonuclease"/>
    <property type="match status" value="1"/>
</dbReference>